<keyword evidence="2" id="KW-1185">Reference proteome</keyword>
<evidence type="ECO:0000313" key="1">
    <source>
        <dbReference type="EMBL" id="KAG0141677.1"/>
    </source>
</evidence>
<organism evidence="1 2">
    <name type="scientific">Cronartium quercuum f. sp. fusiforme G11</name>
    <dbReference type="NCBI Taxonomy" id="708437"/>
    <lineage>
        <taxon>Eukaryota</taxon>
        <taxon>Fungi</taxon>
        <taxon>Dikarya</taxon>
        <taxon>Basidiomycota</taxon>
        <taxon>Pucciniomycotina</taxon>
        <taxon>Pucciniomycetes</taxon>
        <taxon>Pucciniales</taxon>
        <taxon>Coleosporiaceae</taxon>
        <taxon>Cronartium</taxon>
    </lineage>
</organism>
<comment type="caution">
    <text evidence="1">The sequence shown here is derived from an EMBL/GenBank/DDBJ whole genome shotgun (WGS) entry which is preliminary data.</text>
</comment>
<reference evidence="1" key="1">
    <citation type="submission" date="2013-11" db="EMBL/GenBank/DDBJ databases">
        <title>Genome sequence of the fusiform rust pathogen reveals effectors for host alternation and coevolution with pine.</title>
        <authorList>
            <consortium name="DOE Joint Genome Institute"/>
            <person name="Smith K."/>
            <person name="Pendleton A."/>
            <person name="Kubisiak T."/>
            <person name="Anderson C."/>
            <person name="Salamov A."/>
            <person name="Aerts A."/>
            <person name="Riley R."/>
            <person name="Clum A."/>
            <person name="Lindquist E."/>
            <person name="Ence D."/>
            <person name="Campbell M."/>
            <person name="Kronenberg Z."/>
            <person name="Feau N."/>
            <person name="Dhillon B."/>
            <person name="Hamelin R."/>
            <person name="Burleigh J."/>
            <person name="Smith J."/>
            <person name="Yandell M."/>
            <person name="Nelson C."/>
            <person name="Grigoriev I."/>
            <person name="Davis J."/>
        </authorList>
    </citation>
    <scope>NUCLEOTIDE SEQUENCE</scope>
    <source>
        <strain evidence="1">G11</strain>
    </source>
</reference>
<protein>
    <recommendedName>
        <fullName evidence="3">RNase H type-1 domain-containing protein</fullName>
    </recommendedName>
</protein>
<dbReference type="AlphaFoldDB" id="A0A9P6NCE3"/>
<sequence length="265" mass="30531">MPIYPSTLISSKEAELTGIVLALCLYAKTRQIKPAISRLAIFNDNQTVIKNIHDPPSSEPNQNLLLLIKKLMESYQLTSTTTKAKEITKDSLTKGMKLHDSLSSVQEKIKERFSTSQIQFTMKKRLYLTTPARDIWRSLQKLEKSRASIIFQLRSGHIALNFYLFRMGKKDNVLSGNCTTCKVPETPEHFLIRCKRFNQQRRILRQAVKKKKIKTNLSSYTSLINNPKLFFLISEFVLNTKRFKRFKCYANPKGMILIPLPTALS</sequence>
<accession>A0A9P6NCE3</accession>
<proteinExistence type="predicted"/>
<evidence type="ECO:0000313" key="2">
    <source>
        <dbReference type="Proteomes" id="UP000886653"/>
    </source>
</evidence>
<dbReference type="EMBL" id="MU167376">
    <property type="protein sequence ID" value="KAG0141677.1"/>
    <property type="molecule type" value="Genomic_DNA"/>
</dbReference>
<name>A0A9P6NCE3_9BASI</name>
<evidence type="ECO:0008006" key="3">
    <source>
        <dbReference type="Google" id="ProtNLM"/>
    </source>
</evidence>
<gene>
    <name evidence="1" type="ORF">CROQUDRAFT_663532</name>
</gene>
<dbReference type="Proteomes" id="UP000886653">
    <property type="component" value="Unassembled WGS sequence"/>
</dbReference>
<dbReference type="OrthoDB" id="3044497at2759"/>